<dbReference type="Pfam" id="PF01832">
    <property type="entry name" value="Glucosaminidase"/>
    <property type="match status" value="1"/>
</dbReference>
<comment type="similarity">
    <text evidence="3">In the N-terminal section; belongs to the FlgJ family.</text>
</comment>
<evidence type="ECO:0000256" key="9">
    <source>
        <dbReference type="ARBA" id="ARBA00023295"/>
    </source>
</evidence>
<keyword evidence="14" id="KW-0969">Cilium</keyword>
<dbReference type="Gene3D" id="2.10.70.40">
    <property type="entry name" value="peptidoglycan hydrolase"/>
    <property type="match status" value="1"/>
</dbReference>
<keyword evidence="9" id="KW-0326">Glycosidase</keyword>
<feature type="compositionally biased region" description="Basic and acidic residues" evidence="12">
    <location>
        <begin position="103"/>
        <end position="119"/>
    </location>
</feature>
<evidence type="ECO:0000256" key="3">
    <source>
        <dbReference type="ARBA" id="ARBA00006880"/>
    </source>
</evidence>
<dbReference type="InterPro" id="IPR019301">
    <property type="entry name" value="Flagellar_prot_FlgJ_N"/>
</dbReference>
<dbReference type="PANTHER" id="PTHR33308:SF9">
    <property type="entry name" value="PEPTIDOGLYCAN HYDROLASE FLGJ"/>
    <property type="match status" value="1"/>
</dbReference>
<comment type="function">
    <text evidence="1">Flagellum-specific muramidase which hydrolyzes the peptidoglycan layer to assemble the rod structure in the periplasmic space.</text>
</comment>
<dbReference type="GO" id="GO:0016798">
    <property type="term" value="F:hydrolase activity, acting on glycosyl bonds"/>
    <property type="evidence" value="ECO:0007669"/>
    <property type="project" value="UniProtKB-KW"/>
</dbReference>
<sequence>MRDVGSLGNAIEPQGLHELRGRVQDPSEEDLAEVAKQFEAVFVEMMLKQMRAATPGEDIFGGNAEETYRGLFDRQMAVQMARGEGMGLAPMIEEQLRVNAGFETDRVKGGPRDLDDYRHSSVPLSPYSDSSAQPGSEDEHVSSGDSKVADKDDPVSFYEGVVDSATASLNQTNNLEEQKPGDKGPAWSTPREFVEDITPLAKDTAERLGVSPVALIAQAALETGWGRHVIQDSDGVSSNNLFNIKAQYSGWNGDSVKVPTLEYRNGVAQREMADFRAYESLEDSFDDYADFLERNPRYQEALRVGDDPERFVRALQDAGYATDPNYARKLQQIMDIDPERGVGVRAGTEVLKISDSLPNS</sequence>
<dbReference type="GO" id="GO:0042597">
    <property type="term" value="C:periplasmic space"/>
    <property type="evidence" value="ECO:0007669"/>
    <property type="project" value="UniProtKB-SubCell"/>
</dbReference>
<dbReference type="AlphaFoldDB" id="A0A0X8XBE5"/>
<dbReference type="OrthoDB" id="289937at2"/>
<evidence type="ECO:0000313" key="15">
    <source>
        <dbReference type="Proteomes" id="UP000218890"/>
    </source>
</evidence>
<evidence type="ECO:0000256" key="6">
    <source>
        <dbReference type="ARBA" id="ARBA00022764"/>
    </source>
</evidence>
<name>A0A0X8XBE5_HALHR</name>
<evidence type="ECO:0000256" key="7">
    <source>
        <dbReference type="ARBA" id="ARBA00022795"/>
    </source>
</evidence>
<dbReference type="InterPro" id="IPR013377">
    <property type="entry name" value="FlgJ"/>
</dbReference>
<evidence type="ECO:0000259" key="13">
    <source>
        <dbReference type="SMART" id="SM00047"/>
    </source>
</evidence>
<comment type="subcellular location">
    <subcellularLocation>
        <location evidence="2">Periplasm</location>
    </subcellularLocation>
</comment>
<comment type="similarity">
    <text evidence="4">In the C-terminal section; belongs to the glycosyl hydrolase 73 family.</text>
</comment>
<dbReference type="SMART" id="SM00047">
    <property type="entry name" value="LYZ2"/>
    <property type="match status" value="1"/>
</dbReference>
<accession>A0A0X8XBE5</accession>
<evidence type="ECO:0000256" key="4">
    <source>
        <dbReference type="ARBA" id="ARBA00007974"/>
    </source>
</evidence>
<gene>
    <name evidence="14" type="primary">flgJ</name>
    <name evidence="14" type="ORF">HH1059_21560</name>
</gene>
<evidence type="ECO:0000256" key="11">
    <source>
        <dbReference type="ARBA" id="ARBA00030835"/>
    </source>
</evidence>
<dbReference type="InterPro" id="IPR002901">
    <property type="entry name" value="MGlyc_endo_b_GlcNAc-like_dom"/>
</dbReference>
<evidence type="ECO:0000256" key="8">
    <source>
        <dbReference type="ARBA" id="ARBA00022801"/>
    </source>
</evidence>
<dbReference type="InterPro" id="IPR051056">
    <property type="entry name" value="Glycosyl_Hydrolase_73"/>
</dbReference>
<feature type="domain" description="Mannosyl-glycoprotein endo-beta-N-acetylglucosamidase-like" evidence="13">
    <location>
        <begin position="183"/>
        <end position="337"/>
    </location>
</feature>
<keyword evidence="8 14" id="KW-0378">Hydrolase</keyword>
<dbReference type="Gene3D" id="1.10.530.10">
    <property type="match status" value="1"/>
</dbReference>
<evidence type="ECO:0000256" key="10">
    <source>
        <dbReference type="ARBA" id="ARBA00023316"/>
    </source>
</evidence>
<feature type="region of interest" description="Disordered" evidence="12">
    <location>
        <begin position="103"/>
        <end position="153"/>
    </location>
</feature>
<proteinExistence type="inferred from homology"/>
<dbReference type="NCBIfam" id="TIGR02541">
    <property type="entry name" value="flagell_FlgJ"/>
    <property type="match status" value="1"/>
</dbReference>
<protein>
    <recommendedName>
        <fullName evidence="5">Peptidoglycan hydrolase FlgJ</fullName>
    </recommendedName>
    <alternativeName>
        <fullName evidence="11">Muramidase FlgJ</fullName>
    </alternativeName>
</protein>
<dbReference type="GO" id="GO:0071555">
    <property type="term" value="P:cell wall organization"/>
    <property type="evidence" value="ECO:0007669"/>
    <property type="project" value="UniProtKB-KW"/>
</dbReference>
<evidence type="ECO:0000256" key="5">
    <source>
        <dbReference type="ARBA" id="ARBA00013433"/>
    </source>
</evidence>
<dbReference type="EMBL" id="AP017372">
    <property type="protein sequence ID" value="BAU58865.1"/>
    <property type="molecule type" value="Genomic_DNA"/>
</dbReference>
<keyword evidence="14" id="KW-0282">Flagellum</keyword>
<evidence type="ECO:0000256" key="2">
    <source>
        <dbReference type="ARBA" id="ARBA00004418"/>
    </source>
</evidence>
<organism evidence="14 15">
    <name type="scientific">Halorhodospira halochloris</name>
    <name type="common">Ectothiorhodospira halochloris</name>
    <dbReference type="NCBI Taxonomy" id="1052"/>
    <lineage>
        <taxon>Bacteria</taxon>
        <taxon>Pseudomonadati</taxon>
        <taxon>Pseudomonadota</taxon>
        <taxon>Gammaproteobacteria</taxon>
        <taxon>Chromatiales</taxon>
        <taxon>Ectothiorhodospiraceae</taxon>
        <taxon>Halorhodospira</taxon>
    </lineage>
</organism>
<keyword evidence="6" id="KW-0574">Periplasm</keyword>
<dbReference type="Pfam" id="PF10135">
    <property type="entry name" value="Rod-binding"/>
    <property type="match status" value="1"/>
</dbReference>
<dbReference type="Proteomes" id="UP000218890">
    <property type="component" value="Chromosome"/>
</dbReference>
<feature type="compositionally biased region" description="Basic and acidic residues" evidence="12">
    <location>
        <begin position="137"/>
        <end position="153"/>
    </location>
</feature>
<feature type="compositionally biased region" description="Low complexity" evidence="12">
    <location>
        <begin position="120"/>
        <end position="131"/>
    </location>
</feature>
<evidence type="ECO:0000256" key="1">
    <source>
        <dbReference type="ARBA" id="ARBA00002954"/>
    </source>
</evidence>
<dbReference type="KEGG" id="hhk:HH1059_21560"/>
<dbReference type="PANTHER" id="PTHR33308">
    <property type="entry name" value="PEPTIDOGLYCAN HYDROLASE FLGJ"/>
    <property type="match status" value="1"/>
</dbReference>
<keyword evidence="10" id="KW-0961">Cell wall biogenesis/degradation</keyword>
<reference evidence="14" key="1">
    <citation type="submission" date="2016-02" db="EMBL/GenBank/DDBJ databases">
        <title>Halorhodospira halochloris DSM-1059 complete genome, version 2.</title>
        <authorList>
            <person name="Tsukatani Y."/>
        </authorList>
    </citation>
    <scope>NUCLEOTIDE SEQUENCE</scope>
    <source>
        <strain evidence="14">DSM 1059</strain>
    </source>
</reference>
<dbReference type="GO" id="GO:0071973">
    <property type="term" value="P:bacterial-type flagellum-dependent cell motility"/>
    <property type="evidence" value="ECO:0007669"/>
    <property type="project" value="TreeGrafter"/>
</dbReference>
<dbReference type="GO" id="GO:0044780">
    <property type="term" value="P:bacterial-type flagellum assembly"/>
    <property type="evidence" value="ECO:0007669"/>
    <property type="project" value="InterPro"/>
</dbReference>
<keyword evidence="14" id="KW-0966">Cell projection</keyword>
<dbReference type="PRINTS" id="PR01002">
    <property type="entry name" value="FLGFLGJ"/>
</dbReference>
<evidence type="ECO:0000313" key="14">
    <source>
        <dbReference type="EMBL" id="BAU58865.1"/>
    </source>
</evidence>
<dbReference type="GO" id="GO:0004040">
    <property type="term" value="F:amidase activity"/>
    <property type="evidence" value="ECO:0007669"/>
    <property type="project" value="InterPro"/>
</dbReference>
<evidence type="ECO:0000256" key="12">
    <source>
        <dbReference type="SAM" id="MobiDB-lite"/>
    </source>
</evidence>
<feature type="region of interest" description="Disordered" evidence="12">
    <location>
        <begin position="169"/>
        <end position="189"/>
    </location>
</feature>
<keyword evidence="15" id="KW-1185">Reference proteome</keyword>
<dbReference type="RefSeq" id="WP_096410155.1">
    <property type="nucleotide sequence ID" value="NZ_AP017372.2"/>
</dbReference>
<keyword evidence="7" id="KW-1005">Bacterial flagellum biogenesis</keyword>